<reference evidence="3" key="1">
    <citation type="submission" date="2020-03" db="EMBL/GenBank/DDBJ databases">
        <title>A mixture of massive structural variations and highly conserved coding sequences in Ustilaginoidea virens genome.</title>
        <authorList>
            <person name="Zhang K."/>
            <person name="Zhao Z."/>
            <person name="Zhang Z."/>
            <person name="Li Y."/>
            <person name="Hsiang T."/>
            <person name="Sun W."/>
        </authorList>
    </citation>
    <scope>NUCLEOTIDE SEQUENCE</scope>
    <source>
        <strain evidence="3">UV-8b</strain>
    </source>
</reference>
<dbReference type="GeneID" id="66063031"/>
<feature type="domain" description="SCP" evidence="2">
    <location>
        <begin position="201"/>
        <end position="353"/>
    </location>
</feature>
<evidence type="ECO:0000256" key="1">
    <source>
        <dbReference type="SAM" id="MobiDB-lite"/>
    </source>
</evidence>
<dbReference type="KEGG" id="uvi:66063031"/>
<dbReference type="OrthoDB" id="337038at2759"/>
<proteinExistence type="predicted"/>
<feature type="region of interest" description="Disordered" evidence="1">
    <location>
        <begin position="93"/>
        <end position="200"/>
    </location>
</feature>
<feature type="compositionally biased region" description="Low complexity" evidence="1">
    <location>
        <begin position="106"/>
        <end position="131"/>
    </location>
</feature>
<dbReference type="SUPFAM" id="SSF55797">
    <property type="entry name" value="PR-1-like"/>
    <property type="match status" value="1"/>
</dbReference>
<dbReference type="InterPro" id="IPR014044">
    <property type="entry name" value="CAP_dom"/>
</dbReference>
<dbReference type="Proteomes" id="UP000027002">
    <property type="component" value="Chromosome 2"/>
</dbReference>
<evidence type="ECO:0000259" key="2">
    <source>
        <dbReference type="SMART" id="SM00198"/>
    </source>
</evidence>
<dbReference type="SMART" id="SM00198">
    <property type="entry name" value="SCP"/>
    <property type="match status" value="1"/>
</dbReference>
<dbReference type="InterPro" id="IPR018244">
    <property type="entry name" value="Allrgn_V5/Tpx1_CS"/>
</dbReference>
<dbReference type="AlphaFoldDB" id="A0A8E5HMG1"/>
<feature type="compositionally biased region" description="Low complexity" evidence="1">
    <location>
        <begin position="188"/>
        <end position="197"/>
    </location>
</feature>
<gene>
    <name evidence="3" type="ORF">UV8b_02253</name>
</gene>
<organism evidence="3 4">
    <name type="scientific">Ustilaginoidea virens</name>
    <name type="common">Rice false smut fungus</name>
    <name type="synonym">Villosiclava virens</name>
    <dbReference type="NCBI Taxonomy" id="1159556"/>
    <lineage>
        <taxon>Eukaryota</taxon>
        <taxon>Fungi</taxon>
        <taxon>Dikarya</taxon>
        <taxon>Ascomycota</taxon>
        <taxon>Pezizomycotina</taxon>
        <taxon>Sordariomycetes</taxon>
        <taxon>Hypocreomycetidae</taxon>
        <taxon>Hypocreales</taxon>
        <taxon>Clavicipitaceae</taxon>
        <taxon>Ustilaginoidea</taxon>
    </lineage>
</organism>
<dbReference type="Pfam" id="PF00188">
    <property type="entry name" value="CAP"/>
    <property type="match status" value="1"/>
</dbReference>
<evidence type="ECO:0000313" key="4">
    <source>
        <dbReference type="Proteomes" id="UP000027002"/>
    </source>
</evidence>
<feature type="compositionally biased region" description="Polar residues" evidence="1">
    <location>
        <begin position="145"/>
        <end position="154"/>
    </location>
</feature>
<dbReference type="Gene3D" id="3.40.33.10">
    <property type="entry name" value="CAP"/>
    <property type="match status" value="1"/>
</dbReference>
<dbReference type="InterPro" id="IPR035940">
    <property type="entry name" value="CAP_sf"/>
</dbReference>
<dbReference type="PRINTS" id="PR00837">
    <property type="entry name" value="V5TPXLIKE"/>
</dbReference>
<name>A0A8E5HMG1_USTVR</name>
<dbReference type="GO" id="GO:0005576">
    <property type="term" value="C:extracellular region"/>
    <property type="evidence" value="ECO:0007669"/>
    <property type="project" value="InterPro"/>
</dbReference>
<dbReference type="EMBL" id="CP072754">
    <property type="protein sequence ID" value="QUC18012.1"/>
    <property type="molecule type" value="Genomic_DNA"/>
</dbReference>
<dbReference type="PROSITE" id="PS01009">
    <property type="entry name" value="CRISP_1"/>
    <property type="match status" value="1"/>
</dbReference>
<evidence type="ECO:0000313" key="3">
    <source>
        <dbReference type="EMBL" id="QUC18012.1"/>
    </source>
</evidence>
<feature type="compositionally biased region" description="Polar residues" evidence="1">
    <location>
        <begin position="162"/>
        <end position="179"/>
    </location>
</feature>
<protein>
    <recommendedName>
        <fullName evidence="2">SCP domain-containing protein</fullName>
    </recommendedName>
</protein>
<dbReference type="RefSeq" id="XP_042995685.1">
    <property type="nucleotide sequence ID" value="XM_043139751.1"/>
</dbReference>
<accession>A0A8E5HMG1</accession>
<dbReference type="PANTHER" id="PTHR10334">
    <property type="entry name" value="CYSTEINE-RICH SECRETORY PROTEIN-RELATED"/>
    <property type="match status" value="1"/>
</dbReference>
<keyword evidence="4" id="KW-1185">Reference proteome</keyword>
<sequence length="370" mass="39663">MMLQLTSGANTELCQKSHQYRGAAQLVLKQTKVILFRYPSTKQNFRKPPSMKSSLFLVATSAMLALASPLRKRAMETETDWVTQYITVTVTDDGTDAPPTPVLVPSTTSSTTSSIITTTTTSTTTTTTTTTPVRSPTGLVFFEAPQQTSSSSANKAPPTPSQAPLSTSIEPVEYPQTTTSKAEPPKASPSALSPPSSNLGDYENTMLEQHNLIRQNHSAPALEWDPVLAQYAANTANTCVFKHDMNQGTGHYGQNLASAGSSANIDNLKIQSAAQAVVNQWYNGEAANYDAFYGMENPPSNVPLGNYGHFTQVVWKATTKVGCSTVKCPAGTVLSLPSWYTVCDYTQAGNVGGEYGANVLRPKGMKMIVV</sequence>
<dbReference type="InterPro" id="IPR001283">
    <property type="entry name" value="CRISP-related"/>
</dbReference>